<evidence type="ECO:0000313" key="4">
    <source>
        <dbReference type="Proteomes" id="UP000551127"/>
    </source>
</evidence>
<proteinExistence type="inferred from homology"/>
<dbReference type="GO" id="GO:0042776">
    <property type="term" value="P:proton motive force-driven mitochondrial ATP synthesis"/>
    <property type="evidence" value="ECO:0007669"/>
    <property type="project" value="TreeGrafter"/>
</dbReference>
<dbReference type="Pfam" id="PF04627">
    <property type="entry name" value="ATP-synt_Eps"/>
    <property type="match status" value="1"/>
</dbReference>
<comment type="similarity">
    <text evidence="1">Belongs to the eukaryotic ATPase epsilon family.</text>
</comment>
<gene>
    <name evidence="3" type="primary">Atp5f1e</name>
    <name evidence="3" type="ORF">BUCABY_R16042</name>
</gene>
<feature type="non-terminal residue" evidence="3">
    <location>
        <position position="1"/>
    </location>
</feature>
<evidence type="ECO:0000256" key="2">
    <source>
        <dbReference type="ARBA" id="ARBA00023196"/>
    </source>
</evidence>
<dbReference type="InterPro" id="IPR006721">
    <property type="entry name" value="ATP_synth_F1_esu_mt"/>
</dbReference>
<accession>A0A7K4YXU0</accession>
<dbReference type="Gene3D" id="1.10.1620.20">
    <property type="entry name" value="ATP synthase, F1 complex, epsilon subunit superfamily, mitochondrial"/>
    <property type="match status" value="1"/>
</dbReference>
<keyword evidence="2" id="KW-0066">ATP synthesis</keyword>
<dbReference type="PANTHER" id="PTHR12448:SF0">
    <property type="entry name" value="ATP SYNTHASE SUBUNIT EPSILON, MITOCHONDRIAL"/>
    <property type="match status" value="1"/>
</dbReference>
<dbReference type="OrthoDB" id="269124at2759"/>
<evidence type="ECO:0000256" key="1">
    <source>
        <dbReference type="ARBA" id="ARBA00009502"/>
    </source>
</evidence>
<evidence type="ECO:0000313" key="3">
    <source>
        <dbReference type="EMBL" id="NWR63902.1"/>
    </source>
</evidence>
<dbReference type="PANTHER" id="PTHR12448">
    <property type="entry name" value="ATP SYNTHASE EPSILON CHAIN, MITOCHONDRIAL"/>
    <property type="match status" value="1"/>
</dbReference>
<reference evidence="3 4" key="1">
    <citation type="submission" date="2019-09" db="EMBL/GenBank/DDBJ databases">
        <title>Bird 10,000 Genomes (B10K) Project - Family phase.</title>
        <authorList>
            <person name="Zhang G."/>
        </authorList>
    </citation>
    <scope>NUCLEOTIDE SEQUENCE [LARGE SCALE GENOMIC DNA]</scope>
    <source>
        <strain evidence="3">B10K-DU-012-80</strain>
    </source>
</reference>
<dbReference type="InterPro" id="IPR036742">
    <property type="entry name" value="ATP_synth_F1_esu_sf_mt"/>
</dbReference>
<keyword evidence="2" id="KW-0139">CF(1)</keyword>
<dbReference type="EMBL" id="VYZL01004458">
    <property type="protein sequence ID" value="NWR63902.1"/>
    <property type="molecule type" value="Genomic_DNA"/>
</dbReference>
<sequence>VLFPLFSPGFSYIRYSQICAQVVRAAMKPQYKAEAERVAMATVKTVKPKKE</sequence>
<dbReference type="GO" id="GO:0046933">
    <property type="term" value="F:proton-transporting ATP synthase activity, rotational mechanism"/>
    <property type="evidence" value="ECO:0007669"/>
    <property type="project" value="InterPro"/>
</dbReference>
<organism evidence="3 4">
    <name type="scientific">Bucorvus abyssinicus</name>
    <name type="common">Northern ground-hornbill</name>
    <name type="synonym">Abyssinian ground-hornbill</name>
    <dbReference type="NCBI Taxonomy" id="153643"/>
    <lineage>
        <taxon>Eukaryota</taxon>
        <taxon>Metazoa</taxon>
        <taxon>Chordata</taxon>
        <taxon>Craniata</taxon>
        <taxon>Vertebrata</taxon>
        <taxon>Euteleostomi</taxon>
        <taxon>Archelosauria</taxon>
        <taxon>Archosauria</taxon>
        <taxon>Dinosauria</taxon>
        <taxon>Saurischia</taxon>
        <taxon>Theropoda</taxon>
        <taxon>Coelurosauria</taxon>
        <taxon>Aves</taxon>
        <taxon>Neognathae</taxon>
        <taxon>Neoaves</taxon>
        <taxon>Telluraves</taxon>
        <taxon>Coraciimorphae</taxon>
        <taxon>Bucerotiformes</taxon>
        <taxon>Bucorvidae</taxon>
        <taxon>Bucorvus</taxon>
    </lineage>
</organism>
<keyword evidence="4" id="KW-1185">Reference proteome</keyword>
<name>A0A7K4YXU0_BUCAB</name>
<protein>
    <submittedName>
        <fullName evidence="3">ATP5E synthase</fullName>
    </submittedName>
</protein>
<comment type="caution">
    <text evidence="3">The sequence shown here is derived from an EMBL/GenBank/DDBJ whole genome shotgun (WGS) entry which is preliminary data.</text>
</comment>
<dbReference type="SUPFAM" id="SSF48690">
    <property type="entry name" value="Epsilon subunit of mitochondrial F1F0-ATP synthase"/>
    <property type="match status" value="1"/>
</dbReference>
<dbReference type="GO" id="GO:0045259">
    <property type="term" value="C:proton-transporting ATP synthase complex"/>
    <property type="evidence" value="ECO:0007669"/>
    <property type="project" value="UniProtKB-KW"/>
</dbReference>
<dbReference type="CDD" id="cd12153">
    <property type="entry name" value="F1-ATPase_epsilon"/>
    <property type="match status" value="1"/>
</dbReference>
<feature type="non-terminal residue" evidence="3">
    <location>
        <position position="51"/>
    </location>
</feature>
<dbReference type="AlphaFoldDB" id="A0A7K4YXU0"/>
<dbReference type="Proteomes" id="UP000551127">
    <property type="component" value="Unassembled WGS sequence"/>
</dbReference>
<dbReference type="GO" id="GO:0005743">
    <property type="term" value="C:mitochondrial inner membrane"/>
    <property type="evidence" value="ECO:0007669"/>
    <property type="project" value="InterPro"/>
</dbReference>